<proteinExistence type="predicted"/>
<organism evidence="2 3">
    <name type="scientific">Microbacter margulisiae</name>
    <dbReference type="NCBI Taxonomy" id="1350067"/>
    <lineage>
        <taxon>Bacteria</taxon>
        <taxon>Pseudomonadati</taxon>
        <taxon>Bacteroidota</taxon>
        <taxon>Bacteroidia</taxon>
        <taxon>Bacteroidales</taxon>
        <taxon>Porphyromonadaceae</taxon>
        <taxon>Microbacter</taxon>
    </lineage>
</organism>
<evidence type="ECO:0000313" key="3">
    <source>
        <dbReference type="Proteomes" id="UP000544222"/>
    </source>
</evidence>
<feature type="transmembrane region" description="Helical" evidence="1">
    <location>
        <begin position="37"/>
        <end position="56"/>
    </location>
</feature>
<dbReference type="Proteomes" id="UP000544222">
    <property type="component" value="Unassembled WGS sequence"/>
</dbReference>
<keyword evidence="1" id="KW-0472">Membrane</keyword>
<keyword evidence="1" id="KW-1133">Transmembrane helix</keyword>
<feature type="transmembrane region" description="Helical" evidence="1">
    <location>
        <begin position="68"/>
        <end position="91"/>
    </location>
</feature>
<feature type="transmembrane region" description="Helical" evidence="1">
    <location>
        <begin position="127"/>
        <end position="145"/>
    </location>
</feature>
<sequence>MLKVIYKKLVLLLTKPEIAWGEFLSEGRVKENVINKFCYPLMSIAAGIFLVSNLVFHHTSIHAVIIRSLIYFVTLFSSFYIVRYALSYLLVKRYEITASKDQLTLVTGYSFSIVYLLYIMMAFSSSFFFLWVFFLYTPYLIWIAADVLFDIKPEARGMLVIGLSALIAGVPWFINLIFNGLFLSHLT</sequence>
<name>A0A7W5DPM8_9PORP</name>
<keyword evidence="1" id="KW-0812">Transmembrane</keyword>
<dbReference type="EMBL" id="JACHYB010000001">
    <property type="protein sequence ID" value="MBB3186779.1"/>
    <property type="molecule type" value="Genomic_DNA"/>
</dbReference>
<feature type="transmembrane region" description="Helical" evidence="1">
    <location>
        <begin position="103"/>
        <end position="121"/>
    </location>
</feature>
<evidence type="ECO:0000256" key="1">
    <source>
        <dbReference type="SAM" id="Phobius"/>
    </source>
</evidence>
<keyword evidence="3" id="KW-1185">Reference proteome</keyword>
<feature type="transmembrane region" description="Helical" evidence="1">
    <location>
        <begin position="157"/>
        <end position="178"/>
    </location>
</feature>
<reference evidence="2 3" key="1">
    <citation type="submission" date="2020-08" db="EMBL/GenBank/DDBJ databases">
        <title>Genomic Encyclopedia of Type Strains, Phase IV (KMG-IV): sequencing the most valuable type-strain genomes for metagenomic binning, comparative biology and taxonomic classification.</title>
        <authorList>
            <person name="Goeker M."/>
        </authorList>
    </citation>
    <scope>NUCLEOTIDE SEQUENCE [LARGE SCALE GENOMIC DNA]</scope>
    <source>
        <strain evidence="2 3">DSM 27471</strain>
    </source>
</reference>
<protein>
    <submittedName>
        <fullName evidence="2">Putative membrane protein</fullName>
    </submittedName>
</protein>
<dbReference type="AlphaFoldDB" id="A0A7W5DPM8"/>
<accession>A0A7W5DPM8</accession>
<comment type="caution">
    <text evidence="2">The sequence shown here is derived from an EMBL/GenBank/DDBJ whole genome shotgun (WGS) entry which is preliminary data.</text>
</comment>
<gene>
    <name evidence="2" type="ORF">FHX64_000942</name>
</gene>
<evidence type="ECO:0000313" key="2">
    <source>
        <dbReference type="EMBL" id="MBB3186779.1"/>
    </source>
</evidence>
<dbReference type="RefSeq" id="WP_183412623.1">
    <property type="nucleotide sequence ID" value="NZ_JACHYB010000001.1"/>
</dbReference>